<dbReference type="Pfam" id="PF13639">
    <property type="entry name" value="zf-RING_2"/>
    <property type="match status" value="1"/>
</dbReference>
<evidence type="ECO:0000256" key="9">
    <source>
        <dbReference type="ARBA" id="ARBA00022833"/>
    </source>
</evidence>
<feature type="transmembrane region" description="Helical" evidence="13">
    <location>
        <begin position="172"/>
        <end position="194"/>
    </location>
</feature>
<accession>A0AAV8TV89</accession>
<gene>
    <name evidence="15" type="ORF">K2173_015000</name>
</gene>
<evidence type="ECO:0000313" key="16">
    <source>
        <dbReference type="Proteomes" id="UP001159364"/>
    </source>
</evidence>
<evidence type="ECO:0000256" key="7">
    <source>
        <dbReference type="ARBA" id="ARBA00022771"/>
    </source>
</evidence>
<keyword evidence="9" id="KW-0862">Zinc</keyword>
<dbReference type="Gene3D" id="3.30.40.10">
    <property type="entry name" value="Zinc/RING finger domain, C3HC4 (zinc finger)"/>
    <property type="match status" value="1"/>
</dbReference>
<dbReference type="GO" id="GO:0016567">
    <property type="term" value="P:protein ubiquitination"/>
    <property type="evidence" value="ECO:0007669"/>
    <property type="project" value="TreeGrafter"/>
</dbReference>
<keyword evidence="16" id="KW-1185">Reference proteome</keyword>
<keyword evidence="6" id="KW-0479">Metal-binding</keyword>
<dbReference type="GO" id="GO:0016020">
    <property type="term" value="C:membrane"/>
    <property type="evidence" value="ECO:0007669"/>
    <property type="project" value="UniProtKB-SubCell"/>
</dbReference>
<dbReference type="EMBL" id="JAIWQS010000003">
    <property type="protein sequence ID" value="KAJ8770386.1"/>
    <property type="molecule type" value="Genomic_DNA"/>
</dbReference>
<feature type="domain" description="RING-type" evidence="14">
    <location>
        <begin position="302"/>
        <end position="343"/>
    </location>
</feature>
<dbReference type="InterPro" id="IPR001841">
    <property type="entry name" value="Znf_RING"/>
</dbReference>
<evidence type="ECO:0000256" key="1">
    <source>
        <dbReference type="ARBA" id="ARBA00000900"/>
    </source>
</evidence>
<evidence type="ECO:0000256" key="3">
    <source>
        <dbReference type="ARBA" id="ARBA00012483"/>
    </source>
</evidence>
<evidence type="ECO:0000256" key="6">
    <source>
        <dbReference type="ARBA" id="ARBA00022723"/>
    </source>
</evidence>
<organism evidence="15 16">
    <name type="scientific">Erythroxylum novogranatense</name>
    <dbReference type="NCBI Taxonomy" id="1862640"/>
    <lineage>
        <taxon>Eukaryota</taxon>
        <taxon>Viridiplantae</taxon>
        <taxon>Streptophyta</taxon>
        <taxon>Embryophyta</taxon>
        <taxon>Tracheophyta</taxon>
        <taxon>Spermatophyta</taxon>
        <taxon>Magnoliopsida</taxon>
        <taxon>eudicotyledons</taxon>
        <taxon>Gunneridae</taxon>
        <taxon>Pentapetalae</taxon>
        <taxon>rosids</taxon>
        <taxon>fabids</taxon>
        <taxon>Malpighiales</taxon>
        <taxon>Erythroxylaceae</taxon>
        <taxon>Erythroxylum</taxon>
    </lineage>
</organism>
<dbReference type="GO" id="GO:0000325">
    <property type="term" value="C:plant-type vacuole"/>
    <property type="evidence" value="ECO:0007669"/>
    <property type="project" value="TreeGrafter"/>
</dbReference>
<dbReference type="GO" id="GO:0006511">
    <property type="term" value="P:ubiquitin-dependent protein catabolic process"/>
    <property type="evidence" value="ECO:0007669"/>
    <property type="project" value="TreeGrafter"/>
</dbReference>
<sequence length="353" mass="39843">MSEQGGFGDAGSYSLLNHQTMSATACPRAISAIFPNDGADLRSDGLEDGVTGSRRRGGSCCYFNYSRPVMVLDVLFNMAFVVVSVMVLLSSFKETPSTPLRIWVSGYAFYCFLHVGFVCFDHGTRRMRQGKNFHDVDDDEDDYDDHGRVDVGGLSACEIHNRMMKRLESINTMVSSIWWVIGFYWIVVGGPALLQDSPRLYWLTVVFLAFDVFFVIFCIIVAFIVFLAAFCIPIAAVVYAFAIGKGASEDDIRSLPKYKYRQGSQFRTMEYDKKREVLGTRGWCSNTSSISEIDLPLEDSKCCICLSRYVDGVELYTLPCNHHFHCRCISKWLRMNATCPLCKINIRRGDNLV</sequence>
<evidence type="ECO:0000256" key="5">
    <source>
        <dbReference type="ARBA" id="ARBA00022692"/>
    </source>
</evidence>
<dbReference type="EC" id="2.3.2.27" evidence="3"/>
<dbReference type="PROSITE" id="PS50089">
    <property type="entry name" value="ZF_RING_2"/>
    <property type="match status" value="1"/>
</dbReference>
<keyword evidence="7 12" id="KW-0863">Zinc-finger</keyword>
<reference evidence="15 16" key="1">
    <citation type="submission" date="2021-09" db="EMBL/GenBank/DDBJ databases">
        <title>Genomic insights and catalytic innovation underlie evolution of tropane alkaloids biosynthesis.</title>
        <authorList>
            <person name="Wang Y.-J."/>
            <person name="Tian T."/>
            <person name="Huang J.-P."/>
            <person name="Huang S.-X."/>
        </authorList>
    </citation>
    <scope>NUCLEOTIDE SEQUENCE [LARGE SCALE GENOMIC DNA]</scope>
    <source>
        <strain evidence="15">KIB-2018</strain>
        <tissue evidence="15">Leaf</tissue>
    </source>
</reference>
<dbReference type="PANTHER" id="PTHR45977">
    <property type="entry name" value="TARGET OF ERK KINASE MPK-1"/>
    <property type="match status" value="1"/>
</dbReference>
<comment type="caution">
    <text evidence="15">The sequence shown here is derived from an EMBL/GenBank/DDBJ whole genome shotgun (WGS) entry which is preliminary data.</text>
</comment>
<evidence type="ECO:0000259" key="14">
    <source>
        <dbReference type="PROSITE" id="PS50089"/>
    </source>
</evidence>
<dbReference type="Proteomes" id="UP001159364">
    <property type="component" value="Linkage Group LG03"/>
</dbReference>
<dbReference type="InterPro" id="IPR013083">
    <property type="entry name" value="Znf_RING/FYVE/PHD"/>
</dbReference>
<evidence type="ECO:0000256" key="8">
    <source>
        <dbReference type="ARBA" id="ARBA00022786"/>
    </source>
</evidence>
<dbReference type="PANTHER" id="PTHR45977:SF19">
    <property type="entry name" value="RING-TYPE DOMAIN-CONTAINING PROTEIN"/>
    <property type="match status" value="1"/>
</dbReference>
<protein>
    <recommendedName>
        <fullName evidence="3">RING-type E3 ubiquitin transferase</fullName>
        <ecNumber evidence="3">2.3.2.27</ecNumber>
    </recommendedName>
</protein>
<keyword evidence="8" id="KW-0833">Ubl conjugation pathway</keyword>
<dbReference type="SMART" id="SM00184">
    <property type="entry name" value="RING"/>
    <property type="match status" value="1"/>
</dbReference>
<dbReference type="AlphaFoldDB" id="A0AAV8TV89"/>
<evidence type="ECO:0000256" key="4">
    <source>
        <dbReference type="ARBA" id="ARBA00022679"/>
    </source>
</evidence>
<feature type="transmembrane region" description="Helical" evidence="13">
    <location>
        <begin position="102"/>
        <end position="120"/>
    </location>
</feature>
<proteinExistence type="predicted"/>
<keyword evidence="10 13" id="KW-1133">Transmembrane helix</keyword>
<feature type="transmembrane region" description="Helical" evidence="13">
    <location>
        <begin position="69"/>
        <end position="90"/>
    </location>
</feature>
<keyword evidence="5 13" id="KW-0812">Transmembrane</keyword>
<comment type="subcellular location">
    <subcellularLocation>
        <location evidence="2">Membrane</location>
        <topology evidence="2">Multi-pass membrane protein</topology>
    </subcellularLocation>
</comment>
<evidence type="ECO:0000256" key="2">
    <source>
        <dbReference type="ARBA" id="ARBA00004141"/>
    </source>
</evidence>
<dbReference type="SUPFAM" id="SSF57850">
    <property type="entry name" value="RING/U-box"/>
    <property type="match status" value="1"/>
</dbReference>
<evidence type="ECO:0000313" key="15">
    <source>
        <dbReference type="EMBL" id="KAJ8770386.1"/>
    </source>
</evidence>
<keyword evidence="4" id="KW-0808">Transferase</keyword>
<comment type="catalytic activity">
    <reaction evidence="1">
        <text>S-ubiquitinyl-[E2 ubiquitin-conjugating enzyme]-L-cysteine + [acceptor protein]-L-lysine = [E2 ubiquitin-conjugating enzyme]-L-cysteine + N(6)-ubiquitinyl-[acceptor protein]-L-lysine.</text>
        <dbReference type="EC" id="2.3.2.27"/>
    </reaction>
</comment>
<feature type="transmembrane region" description="Helical" evidence="13">
    <location>
        <begin position="214"/>
        <end position="243"/>
    </location>
</feature>
<dbReference type="GO" id="GO:0061630">
    <property type="term" value="F:ubiquitin protein ligase activity"/>
    <property type="evidence" value="ECO:0007669"/>
    <property type="project" value="UniProtKB-EC"/>
</dbReference>
<evidence type="ECO:0000256" key="12">
    <source>
        <dbReference type="PROSITE-ProRule" id="PRU00175"/>
    </source>
</evidence>
<name>A0AAV8TV89_9ROSI</name>
<dbReference type="GO" id="GO:0008270">
    <property type="term" value="F:zinc ion binding"/>
    <property type="evidence" value="ECO:0007669"/>
    <property type="project" value="UniProtKB-KW"/>
</dbReference>
<evidence type="ECO:0000256" key="11">
    <source>
        <dbReference type="ARBA" id="ARBA00023136"/>
    </source>
</evidence>
<evidence type="ECO:0000256" key="13">
    <source>
        <dbReference type="SAM" id="Phobius"/>
    </source>
</evidence>
<keyword evidence="11 13" id="KW-0472">Membrane</keyword>
<evidence type="ECO:0000256" key="10">
    <source>
        <dbReference type="ARBA" id="ARBA00022989"/>
    </source>
</evidence>